<gene>
    <name evidence="1" type="ORF">RHMOL_Rhmol05G0180900</name>
</gene>
<organism evidence="1 2">
    <name type="scientific">Rhododendron molle</name>
    <name type="common">Chinese azalea</name>
    <name type="synonym">Azalea mollis</name>
    <dbReference type="NCBI Taxonomy" id="49168"/>
    <lineage>
        <taxon>Eukaryota</taxon>
        <taxon>Viridiplantae</taxon>
        <taxon>Streptophyta</taxon>
        <taxon>Embryophyta</taxon>
        <taxon>Tracheophyta</taxon>
        <taxon>Spermatophyta</taxon>
        <taxon>Magnoliopsida</taxon>
        <taxon>eudicotyledons</taxon>
        <taxon>Gunneridae</taxon>
        <taxon>Pentapetalae</taxon>
        <taxon>asterids</taxon>
        <taxon>Ericales</taxon>
        <taxon>Ericaceae</taxon>
        <taxon>Ericoideae</taxon>
        <taxon>Rhodoreae</taxon>
        <taxon>Rhododendron</taxon>
    </lineage>
</organism>
<evidence type="ECO:0000313" key="2">
    <source>
        <dbReference type="Proteomes" id="UP001062846"/>
    </source>
</evidence>
<evidence type="ECO:0000313" key="1">
    <source>
        <dbReference type="EMBL" id="KAI8555549.1"/>
    </source>
</evidence>
<sequence>MVKCEIRPFVQSKIIEVKDPDPMTHFGGTLRTQKEVQRLEVKLKRVQSKSLIFDQVRLFDYPMGRRCVAAGPALGKLWVKTSPKAQWVTIQWEDDACKEPEGRSREGTGLEAGSGGDSVKDNTITAGRDLAPVGIGDFLWPGGLEWRRQHTNPRGSRRNQQRGCGCANTTGPPGRTTIVPRDAEAAARSIYRLTELISVALPKVTVGQNDEPLQNHDGGNTSQTAQHQIPLSAPYHLRPVLVGGIAGNPIGERQKEIPADGINTSSTGPFITMAEVQALLAQ</sequence>
<protein>
    <submittedName>
        <fullName evidence="1">Uncharacterized protein</fullName>
    </submittedName>
</protein>
<name>A0ACC0NRW9_RHOML</name>
<accession>A0ACC0NRW9</accession>
<reference evidence="1" key="1">
    <citation type="submission" date="2022-02" db="EMBL/GenBank/DDBJ databases">
        <title>Plant Genome Project.</title>
        <authorList>
            <person name="Zhang R.-G."/>
        </authorList>
    </citation>
    <scope>NUCLEOTIDE SEQUENCE</scope>
    <source>
        <strain evidence="1">AT1</strain>
    </source>
</reference>
<comment type="caution">
    <text evidence="1">The sequence shown here is derived from an EMBL/GenBank/DDBJ whole genome shotgun (WGS) entry which is preliminary data.</text>
</comment>
<proteinExistence type="predicted"/>
<dbReference type="EMBL" id="CM046392">
    <property type="protein sequence ID" value="KAI8555549.1"/>
    <property type="molecule type" value="Genomic_DNA"/>
</dbReference>
<dbReference type="Proteomes" id="UP001062846">
    <property type="component" value="Chromosome 5"/>
</dbReference>
<keyword evidence="2" id="KW-1185">Reference proteome</keyword>